<evidence type="ECO:0008006" key="3">
    <source>
        <dbReference type="Google" id="ProtNLM"/>
    </source>
</evidence>
<dbReference type="Proteomes" id="UP000186456">
    <property type="component" value="Unassembled WGS sequence"/>
</dbReference>
<dbReference type="EMBL" id="FNJN01000001">
    <property type="protein sequence ID" value="SDO60942.1"/>
    <property type="molecule type" value="Genomic_DNA"/>
</dbReference>
<protein>
    <recommendedName>
        <fullName evidence="3">Flagellar biosynthesis protein FlgN</fullName>
    </recommendedName>
</protein>
<dbReference type="GO" id="GO:0044780">
    <property type="term" value="P:bacterial-type flagellum assembly"/>
    <property type="evidence" value="ECO:0007669"/>
    <property type="project" value="InterPro"/>
</dbReference>
<name>A0A1H0KYU6_MICTS</name>
<dbReference type="AlphaFoldDB" id="A0A1H0KYU6"/>
<evidence type="ECO:0000313" key="2">
    <source>
        <dbReference type="Proteomes" id="UP000186456"/>
    </source>
</evidence>
<accession>A0A1H0KYU6</accession>
<sequence length="176" mass="19188">MVGASVTRLDPNEVTHVSATDLSMHLLRQREVLELMLFKLEELEMLLSTGRTRWVHHATVEVDRVAKALTSATIERDALFFDVAAEWGAPEATALRELIDVAPTDAWREVLGSHHEALSALAAEIAEKKGSVNQHLRTALRVTQETIAGLGEPTGEYAASGSRVADAGSRLLDVRV</sequence>
<organism evidence="1 2">
    <name type="scientific">Microbacterium testaceum (strain StLB037)</name>
    <dbReference type="NCBI Taxonomy" id="979556"/>
    <lineage>
        <taxon>Bacteria</taxon>
        <taxon>Bacillati</taxon>
        <taxon>Actinomycetota</taxon>
        <taxon>Actinomycetes</taxon>
        <taxon>Micrococcales</taxon>
        <taxon>Microbacteriaceae</taxon>
        <taxon>Microbacterium</taxon>
    </lineage>
</organism>
<evidence type="ECO:0000313" key="1">
    <source>
        <dbReference type="EMBL" id="SDO60942.1"/>
    </source>
</evidence>
<gene>
    <name evidence="1" type="ORF">SAMN04487788_0255</name>
</gene>
<dbReference type="InterPro" id="IPR007809">
    <property type="entry name" value="FlgN-like"/>
</dbReference>
<proteinExistence type="predicted"/>
<dbReference type="Pfam" id="PF05130">
    <property type="entry name" value="FlgN"/>
    <property type="match status" value="1"/>
</dbReference>
<reference evidence="1 2" key="1">
    <citation type="submission" date="2016-10" db="EMBL/GenBank/DDBJ databases">
        <authorList>
            <person name="de Groot N.N."/>
        </authorList>
    </citation>
    <scope>NUCLEOTIDE SEQUENCE [LARGE SCALE GENOMIC DNA]</scope>
    <source>
        <strain evidence="1 2">StLB037</strain>
    </source>
</reference>